<dbReference type="Gene3D" id="2.60.40.10">
    <property type="entry name" value="Immunoglobulins"/>
    <property type="match status" value="1"/>
</dbReference>
<dbReference type="SMART" id="SM00642">
    <property type="entry name" value="Aamy"/>
    <property type="match status" value="1"/>
</dbReference>
<name>A0ABM5RQU9_9CORY</name>
<dbReference type="Proteomes" id="UP000029910">
    <property type="component" value="Chromosome"/>
</dbReference>
<protein>
    <submittedName>
        <fullName evidence="3">Pullulanase</fullName>
    </submittedName>
</protein>
<dbReference type="InterPro" id="IPR011840">
    <property type="entry name" value="PulA_typeI"/>
</dbReference>
<dbReference type="Pfam" id="PF02922">
    <property type="entry name" value="CBM_48"/>
    <property type="match status" value="1"/>
</dbReference>
<dbReference type="NCBIfam" id="TIGR02104">
    <property type="entry name" value="pulA_typeI"/>
    <property type="match status" value="1"/>
</dbReference>
<organism evidence="3 4">
    <name type="scientific">Corynebacterium ramonii</name>
    <dbReference type="NCBI Taxonomy" id="3026968"/>
    <lineage>
        <taxon>Bacteria</taxon>
        <taxon>Bacillati</taxon>
        <taxon>Actinomycetota</taxon>
        <taxon>Actinomycetes</taxon>
        <taxon>Mycobacteriales</taxon>
        <taxon>Corynebacteriaceae</taxon>
        <taxon>Corynebacterium</taxon>
    </lineage>
</organism>
<dbReference type="CDD" id="cd02860">
    <property type="entry name" value="E_set_Pullulanase"/>
    <property type="match status" value="1"/>
</dbReference>
<dbReference type="InterPro" id="IPR004193">
    <property type="entry name" value="Glyco_hydro_13_N"/>
</dbReference>
<reference evidence="3 4" key="1">
    <citation type="journal article" date="2015" name="Genome Announc.">
        <title>Genome Sequence of Corynebacterium ulcerans Strain FRC11.</title>
        <authorList>
            <person name="Benevides Lde J."/>
            <person name="Viana M.V."/>
            <person name="Mariano D.C."/>
            <person name="Rocha Fde S."/>
            <person name="Bagano P.C."/>
            <person name="Folador E.L."/>
            <person name="Pereira F.L."/>
            <person name="Dorella F.A."/>
            <person name="Leal C.A."/>
            <person name="Carvalho A.F."/>
            <person name="Soares Sde C."/>
            <person name="Carneiro A."/>
            <person name="Ramos R."/>
            <person name="Badell-Ocando E."/>
            <person name="Guiso N."/>
            <person name="Silva A."/>
            <person name="Figueiredo H."/>
            <person name="Azevedo V."/>
            <person name="Guimaraes L.C."/>
        </authorList>
    </citation>
    <scope>NUCLEOTIDE SEQUENCE [LARGE SCALE GENOMIC DNA]</scope>
    <source>
        <strain evidence="4">FRC0011</strain>
    </source>
</reference>
<dbReference type="EMBL" id="CP009622">
    <property type="protein sequence ID" value="AIU32339.1"/>
    <property type="molecule type" value="Genomic_DNA"/>
</dbReference>
<dbReference type="SUPFAM" id="SSF51445">
    <property type="entry name" value="(Trans)glycosidases"/>
    <property type="match status" value="1"/>
</dbReference>
<evidence type="ECO:0000313" key="3">
    <source>
        <dbReference type="EMBL" id="AIU32339.1"/>
    </source>
</evidence>
<accession>A0ABM5RQU9</accession>
<feature type="domain" description="Glycosyl hydrolase family 13 catalytic" evidence="2">
    <location>
        <begin position="159"/>
        <end position="519"/>
    </location>
</feature>
<dbReference type="PANTHER" id="PTHR43002">
    <property type="entry name" value="GLYCOGEN DEBRANCHING ENZYME"/>
    <property type="match status" value="1"/>
</dbReference>
<proteinExistence type="inferred from homology"/>
<evidence type="ECO:0000259" key="2">
    <source>
        <dbReference type="SMART" id="SM00642"/>
    </source>
</evidence>
<dbReference type="InterPro" id="IPR017853">
    <property type="entry name" value="GH"/>
</dbReference>
<dbReference type="InterPro" id="IPR014756">
    <property type="entry name" value="Ig_E-set"/>
</dbReference>
<dbReference type="SUPFAM" id="SSF81296">
    <property type="entry name" value="E set domains"/>
    <property type="match status" value="1"/>
</dbReference>
<comment type="similarity">
    <text evidence="1">Belongs to the glycosyl hydrolase 13 family.</text>
</comment>
<dbReference type="RefSeq" id="WP_023635412.1">
    <property type="nucleotide sequence ID" value="NZ_CP009622.1"/>
</dbReference>
<evidence type="ECO:0000313" key="4">
    <source>
        <dbReference type="Proteomes" id="UP000029910"/>
    </source>
</evidence>
<dbReference type="InterPro" id="IPR013783">
    <property type="entry name" value="Ig-like_fold"/>
</dbReference>
<dbReference type="Pfam" id="PF00128">
    <property type="entry name" value="Alpha-amylase"/>
    <property type="match status" value="1"/>
</dbReference>
<keyword evidence="4" id="KW-1185">Reference proteome</keyword>
<dbReference type="Gene3D" id="3.20.20.80">
    <property type="entry name" value="Glycosidases"/>
    <property type="match status" value="1"/>
</dbReference>
<evidence type="ECO:0000256" key="1">
    <source>
        <dbReference type="ARBA" id="ARBA00008061"/>
    </source>
</evidence>
<dbReference type="InterPro" id="IPR006047">
    <property type="entry name" value="GH13_cat_dom"/>
</dbReference>
<sequence>MHDSLPSPASDTYDGQLGALYTPTATTFRVWAPSAHKVDLILNRESGSQRIAMASISKGTWETIVSGDCENAVYMYRLEFDQGKVVESVDPYARAVTANGDQGVVLAPGTPLQRMPAFSSPLDAVIYEAHIRDLTIGPDNGITHKGTFLGLVEPGTRTALGNRSGLDYLRSLGVTHVQLLPIFDFESIDETGDLSFDAQYNWGYDPLNYNVPEGSYSTDPTAPACRITELKRTIDALHTAGLRVIMDVVYNHVYSTSSSPLERTAPGRYFRMTPEGTFYDGTFCGNETASEEPMMRKFLLDSVEYWAKEFALDGFRFDLMGIHDVETMNLVRERLDSIDPSIIIVGEGWPMGNHPEGVLPAHQGNAEHMPRIAHFNESLRDTLKGSTFGEERPGLLTGSHDPQLMWTLFNNIKGGQHLPGISFTAPEQSVAYVEAHDNHTLFDRLRIALPEAEEAELIQRCQLAMEVQFLAAGIVFIHAGQEFARTKYGDENSYASPDHINHFDYDRAGRLHSSVDLLRELIAMRNDHGFMRLNSFEEIRHTTVATVITPRQLVYTVEASDTATPPFLVAINFANTEFHAPVEPGSYEEIFARHHYVGEENPPVAISEGKLSVAPLSVSIWRIVD</sequence>
<gene>
    <name evidence="3" type="primary">pulA</name>
    <name evidence="3" type="ORF">CulFRC11_0751</name>
</gene>
<dbReference type="CDD" id="cd11341">
    <property type="entry name" value="AmyAc_Pullulanase_LD-like"/>
    <property type="match status" value="1"/>
</dbReference>